<proteinExistence type="predicted"/>
<dbReference type="EMBL" id="SRZB01000001">
    <property type="protein sequence ID" value="TGY00820.1"/>
    <property type="molecule type" value="Genomic_DNA"/>
</dbReference>
<comment type="caution">
    <text evidence="1">The sequence shown here is derived from an EMBL/GenBank/DDBJ whole genome shotgun (WGS) entry which is preliminary data.</text>
</comment>
<protein>
    <submittedName>
        <fullName evidence="1">Uncharacterized protein</fullName>
    </submittedName>
</protein>
<gene>
    <name evidence="1" type="ORF">E5357_01210</name>
</gene>
<name>A0AC61R5B0_9FIRM</name>
<reference evidence="1" key="1">
    <citation type="submission" date="2019-04" db="EMBL/GenBank/DDBJ databases">
        <title>Microbes associate with the intestines of laboratory mice.</title>
        <authorList>
            <person name="Navarre W."/>
            <person name="Wong E."/>
            <person name="Huang K."/>
            <person name="Tropini C."/>
            <person name="Ng K."/>
            <person name="Yu B."/>
        </authorList>
    </citation>
    <scope>NUCLEOTIDE SEQUENCE</scope>
    <source>
        <strain evidence="1">NM72_1-8</strain>
    </source>
</reference>
<sequence>MSDTSWMNNPNLKNIDPAKLQMLMSMSEQTADKKQNELLPFLMAAASQSRSNGMTFSPDETDTIIEVLKMGKSPEEIAKMEKIRTMMKLLK</sequence>
<accession>A0AC61R5B0</accession>
<evidence type="ECO:0000313" key="2">
    <source>
        <dbReference type="Proteomes" id="UP000307720"/>
    </source>
</evidence>
<organism evidence="1 2">
    <name type="scientific">Hominisplanchenecus murintestinalis</name>
    <dbReference type="NCBI Taxonomy" id="2941517"/>
    <lineage>
        <taxon>Bacteria</taxon>
        <taxon>Bacillati</taxon>
        <taxon>Bacillota</taxon>
        <taxon>Clostridia</taxon>
        <taxon>Lachnospirales</taxon>
        <taxon>Lachnospiraceae</taxon>
        <taxon>Hominisplanchenecus</taxon>
    </lineage>
</organism>
<keyword evidence="2" id="KW-1185">Reference proteome</keyword>
<dbReference type="Proteomes" id="UP000307720">
    <property type="component" value="Unassembled WGS sequence"/>
</dbReference>
<evidence type="ECO:0000313" key="1">
    <source>
        <dbReference type="EMBL" id="TGY00820.1"/>
    </source>
</evidence>